<feature type="signal peptide" evidence="1">
    <location>
        <begin position="1"/>
        <end position="26"/>
    </location>
</feature>
<keyword evidence="1" id="KW-0732">Signal</keyword>
<protein>
    <submittedName>
        <fullName evidence="2">Uncharacterized protein</fullName>
    </submittedName>
</protein>
<organism evidence="2 3">
    <name type="scientific">Stenotrophomonas forensis</name>
    <dbReference type="NCBI Taxonomy" id="2871169"/>
    <lineage>
        <taxon>Bacteria</taxon>
        <taxon>Pseudomonadati</taxon>
        <taxon>Pseudomonadota</taxon>
        <taxon>Gammaproteobacteria</taxon>
        <taxon>Lysobacterales</taxon>
        <taxon>Lysobacteraceae</taxon>
        <taxon>Stenotrophomonas</taxon>
        <taxon>Stenotrophomonas maltophilia group</taxon>
    </lineage>
</organism>
<proteinExistence type="predicted"/>
<reference evidence="2 3" key="1">
    <citation type="submission" date="2021-08" db="EMBL/GenBank/DDBJ databases">
        <title>Stenotrophomonas forensis sp. nov., isolated from contaminated viral transport media.</title>
        <authorList>
            <person name="Nguyen S.V."/>
            <person name="Edwards D."/>
            <person name="Scott S."/>
            <person name="Doss J."/>
            <person name="Merid S."/>
            <person name="Zelaya E."/>
            <person name="Maza C."/>
            <person name="Mann M."/>
            <person name="Hamilton B."/>
            <person name="Blackwell R."/>
            <person name="Tran A."/>
            <person name="Hauser J."/>
        </authorList>
    </citation>
    <scope>NUCLEOTIDE SEQUENCE [LARGE SCALE GENOMIC DNA]</scope>
    <source>
        <strain evidence="2 3">DFS-20110405</strain>
    </source>
</reference>
<feature type="chain" id="PRO_5047352025" evidence="1">
    <location>
        <begin position="27"/>
        <end position="365"/>
    </location>
</feature>
<evidence type="ECO:0000313" key="2">
    <source>
        <dbReference type="EMBL" id="WDM64285.1"/>
    </source>
</evidence>
<name>A0ABY7Y2U0_9GAMM</name>
<accession>A0ABY7Y2U0</accession>
<dbReference type="RefSeq" id="WP_274511974.1">
    <property type="nucleotide sequence ID" value="NZ_CP082270.1"/>
</dbReference>
<evidence type="ECO:0000313" key="3">
    <source>
        <dbReference type="Proteomes" id="UP001216828"/>
    </source>
</evidence>
<evidence type="ECO:0000256" key="1">
    <source>
        <dbReference type="SAM" id="SignalP"/>
    </source>
</evidence>
<sequence>MLHPNRNLLLSALLLLGVSASPVVSADEEAPAPARAFTQAQALQDLTAIIECRAPASVPKQLSPHLWAVALGNEVARPFDTWAVVEQPNASLHEVALPEPITVFGHSTTRIAVLSEAVMAIIEGVTLEEMSRQLEMRPLSATVAPHIHVRELSLRNRGDIGFQVRSLTASRISSHPNAVLLGCEDRYDTRMEQLRRRGKEPDVVFASGVDVATELDDVLTCRADALRNYTAGWAVGMSAHTTDARFKGWKDGEDKEGYRWWTPPAPVMIAGRPVSRFVKVGLTLYAELDGDIAPALAEEWALPSYDGWDEAAFVGFHDTDTAADGWLEDRARIVRAWGQGKTLHGCEYQQNRPEFGEHPDDDDEA</sequence>
<keyword evidence="3" id="KW-1185">Reference proteome</keyword>
<dbReference type="Proteomes" id="UP001216828">
    <property type="component" value="Chromosome"/>
</dbReference>
<dbReference type="EMBL" id="CP082270">
    <property type="protein sequence ID" value="WDM64285.1"/>
    <property type="molecule type" value="Genomic_DNA"/>
</dbReference>
<gene>
    <name evidence="2" type="ORF">K5L94_02990</name>
</gene>